<evidence type="ECO:0000313" key="2">
    <source>
        <dbReference type="EMBL" id="KMP08861.1"/>
    </source>
</evidence>
<reference evidence="3" key="1">
    <citation type="journal article" date="2010" name="Genome Res.">
        <title>Population genomic sequencing of Coccidioides fungi reveals recent hybridization and transposon control.</title>
        <authorList>
            <person name="Neafsey D.E."/>
            <person name="Barker B.M."/>
            <person name="Sharpton T.J."/>
            <person name="Stajich J.E."/>
            <person name="Park D.J."/>
            <person name="Whiston E."/>
            <person name="Hung C.-Y."/>
            <person name="McMahan C."/>
            <person name="White J."/>
            <person name="Sykes S."/>
            <person name="Heiman D."/>
            <person name="Young S."/>
            <person name="Zeng Q."/>
            <person name="Abouelleil A."/>
            <person name="Aftuck L."/>
            <person name="Bessette D."/>
            <person name="Brown A."/>
            <person name="FitzGerald M."/>
            <person name="Lui A."/>
            <person name="Macdonald J.P."/>
            <person name="Priest M."/>
            <person name="Orbach M.J."/>
            <person name="Galgiani J.N."/>
            <person name="Kirkland T.N."/>
            <person name="Cole G.T."/>
            <person name="Birren B.W."/>
            <person name="Henn M.R."/>
            <person name="Taylor J.W."/>
            <person name="Rounsley S.D."/>
        </authorList>
    </citation>
    <scope>NUCLEOTIDE SEQUENCE [LARGE SCALE GENOMIC DNA]</scope>
    <source>
        <strain evidence="3">RMSCC 2394</strain>
    </source>
</reference>
<sequence>MSSEKKALDFDVPGREDYFISFTSYHPHHRHCSSQERARRPGLAKESSGQLPSTVSAPLLSCSAFSIVPYRIVPGKVLALIPWSPLSLGETGPGWAVPEAESGGSLGHSIGVAQGPSQPPALQFQKFVYGLRSFVEKIPN</sequence>
<evidence type="ECO:0000313" key="3">
    <source>
        <dbReference type="Proteomes" id="UP000054565"/>
    </source>
</evidence>
<proteinExistence type="predicted"/>
<gene>
    <name evidence="2" type="ORF">CIRG_08543</name>
</gene>
<dbReference type="EMBL" id="DS028098">
    <property type="protein sequence ID" value="KMP08861.1"/>
    <property type="molecule type" value="Genomic_DNA"/>
</dbReference>
<dbReference type="AlphaFoldDB" id="A0A0J6YJM1"/>
<accession>A0A0J6YJM1</accession>
<protein>
    <submittedName>
        <fullName evidence="2">Uncharacterized protein</fullName>
    </submittedName>
</protein>
<dbReference type="Proteomes" id="UP000054565">
    <property type="component" value="Unassembled WGS sequence"/>
</dbReference>
<evidence type="ECO:0000256" key="1">
    <source>
        <dbReference type="SAM" id="MobiDB-lite"/>
    </source>
</evidence>
<organism evidence="2 3">
    <name type="scientific">Coccidioides immitis RMSCC 2394</name>
    <dbReference type="NCBI Taxonomy" id="404692"/>
    <lineage>
        <taxon>Eukaryota</taxon>
        <taxon>Fungi</taxon>
        <taxon>Dikarya</taxon>
        <taxon>Ascomycota</taxon>
        <taxon>Pezizomycotina</taxon>
        <taxon>Eurotiomycetes</taxon>
        <taxon>Eurotiomycetidae</taxon>
        <taxon>Onygenales</taxon>
        <taxon>Onygenaceae</taxon>
        <taxon>Coccidioides</taxon>
    </lineage>
</organism>
<name>A0A0J6YJM1_COCIT</name>
<feature type="region of interest" description="Disordered" evidence="1">
    <location>
        <begin position="30"/>
        <end position="54"/>
    </location>
</feature>